<accession>A0A8X6T005</accession>
<dbReference type="AlphaFoldDB" id="A0A8X6T005"/>
<organism evidence="1 2">
    <name type="scientific">Trichonephila clavipes</name>
    <name type="common">Golden silk orbweaver</name>
    <name type="synonym">Nephila clavipes</name>
    <dbReference type="NCBI Taxonomy" id="2585209"/>
    <lineage>
        <taxon>Eukaryota</taxon>
        <taxon>Metazoa</taxon>
        <taxon>Ecdysozoa</taxon>
        <taxon>Arthropoda</taxon>
        <taxon>Chelicerata</taxon>
        <taxon>Arachnida</taxon>
        <taxon>Araneae</taxon>
        <taxon>Araneomorphae</taxon>
        <taxon>Entelegynae</taxon>
        <taxon>Araneoidea</taxon>
        <taxon>Nephilidae</taxon>
        <taxon>Trichonephila</taxon>
    </lineage>
</organism>
<gene>
    <name evidence="1" type="ORF">TNCV_3993451</name>
</gene>
<reference evidence="1" key="1">
    <citation type="submission" date="2020-08" db="EMBL/GenBank/DDBJ databases">
        <title>Multicomponent nature underlies the extraordinary mechanical properties of spider dragline silk.</title>
        <authorList>
            <person name="Kono N."/>
            <person name="Nakamura H."/>
            <person name="Mori M."/>
            <person name="Yoshida Y."/>
            <person name="Ohtoshi R."/>
            <person name="Malay A.D."/>
            <person name="Moran D.A.P."/>
            <person name="Tomita M."/>
            <person name="Numata K."/>
            <person name="Arakawa K."/>
        </authorList>
    </citation>
    <scope>NUCLEOTIDE SEQUENCE</scope>
</reference>
<dbReference type="Proteomes" id="UP000887159">
    <property type="component" value="Unassembled WGS sequence"/>
</dbReference>
<evidence type="ECO:0000313" key="1">
    <source>
        <dbReference type="EMBL" id="GFY21301.1"/>
    </source>
</evidence>
<sequence length="110" mass="12765">MDRGGSPISQLPMTRCFQRGKDWKKVLVRVTDHVSRARKMRTSIVFMKDDVSESSRFCINAYPVPILASFDFSDLSKRKQMFEVSLPNSFAISTRDKVTCFTLQQQRFPH</sequence>
<evidence type="ECO:0000313" key="2">
    <source>
        <dbReference type="Proteomes" id="UP000887159"/>
    </source>
</evidence>
<name>A0A8X6T005_TRICX</name>
<protein>
    <submittedName>
        <fullName evidence="1">Uncharacterized protein</fullName>
    </submittedName>
</protein>
<keyword evidence="2" id="KW-1185">Reference proteome</keyword>
<dbReference type="EMBL" id="BMAU01021357">
    <property type="protein sequence ID" value="GFY21301.1"/>
    <property type="molecule type" value="Genomic_DNA"/>
</dbReference>
<proteinExistence type="predicted"/>
<comment type="caution">
    <text evidence="1">The sequence shown here is derived from an EMBL/GenBank/DDBJ whole genome shotgun (WGS) entry which is preliminary data.</text>
</comment>